<comment type="caution">
    <text evidence="3">The sequence shown here is derived from an EMBL/GenBank/DDBJ whole genome shotgun (WGS) entry which is preliminary data.</text>
</comment>
<keyword evidence="4" id="KW-1185">Reference proteome</keyword>
<evidence type="ECO:0000313" key="3">
    <source>
        <dbReference type="EMBL" id="PFH34021.1"/>
    </source>
</evidence>
<feature type="compositionally biased region" description="Low complexity" evidence="1">
    <location>
        <begin position="253"/>
        <end position="262"/>
    </location>
</feature>
<keyword evidence="2" id="KW-0472">Membrane</keyword>
<dbReference type="Proteomes" id="UP000224006">
    <property type="component" value="Unassembled WGS sequence"/>
</dbReference>
<feature type="region of interest" description="Disordered" evidence="1">
    <location>
        <begin position="244"/>
        <end position="444"/>
    </location>
</feature>
<feature type="region of interest" description="Disordered" evidence="1">
    <location>
        <begin position="191"/>
        <end position="217"/>
    </location>
</feature>
<dbReference type="VEuPathDB" id="ToxoDB:BESB_071730"/>
<feature type="compositionally biased region" description="Polar residues" evidence="1">
    <location>
        <begin position="332"/>
        <end position="349"/>
    </location>
</feature>
<dbReference type="OrthoDB" id="332883at2759"/>
<feature type="compositionally biased region" description="Basic and acidic residues" evidence="1">
    <location>
        <begin position="265"/>
        <end position="282"/>
    </location>
</feature>
<keyword evidence="2" id="KW-1133">Transmembrane helix</keyword>
<proteinExistence type="predicted"/>
<keyword evidence="2" id="KW-0812">Transmembrane</keyword>
<feature type="compositionally biased region" description="Low complexity" evidence="1">
    <location>
        <begin position="365"/>
        <end position="389"/>
    </location>
</feature>
<gene>
    <name evidence="3" type="ORF">BESB_071730</name>
</gene>
<dbReference type="RefSeq" id="XP_029218030.1">
    <property type="nucleotide sequence ID" value="XM_029365546.1"/>
</dbReference>
<protein>
    <recommendedName>
        <fullName evidence="5">Transmembrane protein</fullName>
    </recommendedName>
</protein>
<accession>A0A2A9MCH7</accession>
<evidence type="ECO:0008006" key="5">
    <source>
        <dbReference type="Google" id="ProtNLM"/>
    </source>
</evidence>
<feature type="compositionally biased region" description="Low complexity" evidence="1">
    <location>
        <begin position="397"/>
        <end position="430"/>
    </location>
</feature>
<dbReference type="AlphaFoldDB" id="A0A2A9MCH7"/>
<feature type="compositionally biased region" description="Polar residues" evidence="1">
    <location>
        <begin position="432"/>
        <end position="444"/>
    </location>
</feature>
<reference evidence="3 4" key="1">
    <citation type="submission" date="2017-09" db="EMBL/GenBank/DDBJ databases">
        <title>Genome sequencing of Besnoitia besnoiti strain Bb-Ger1.</title>
        <authorList>
            <person name="Schares G."/>
            <person name="Venepally P."/>
            <person name="Lorenzi H.A."/>
        </authorList>
    </citation>
    <scope>NUCLEOTIDE SEQUENCE [LARGE SCALE GENOMIC DNA]</scope>
    <source>
        <strain evidence="3 4">Bb-Ger1</strain>
    </source>
</reference>
<evidence type="ECO:0000256" key="2">
    <source>
        <dbReference type="SAM" id="Phobius"/>
    </source>
</evidence>
<organism evidence="3 4">
    <name type="scientific">Besnoitia besnoiti</name>
    <name type="common">Apicomplexan protozoan</name>
    <dbReference type="NCBI Taxonomy" id="94643"/>
    <lineage>
        <taxon>Eukaryota</taxon>
        <taxon>Sar</taxon>
        <taxon>Alveolata</taxon>
        <taxon>Apicomplexa</taxon>
        <taxon>Conoidasida</taxon>
        <taxon>Coccidia</taxon>
        <taxon>Eucoccidiorida</taxon>
        <taxon>Eimeriorina</taxon>
        <taxon>Sarcocystidae</taxon>
        <taxon>Besnoitia</taxon>
    </lineage>
</organism>
<evidence type="ECO:0000313" key="4">
    <source>
        <dbReference type="Proteomes" id="UP000224006"/>
    </source>
</evidence>
<feature type="transmembrane region" description="Helical" evidence="2">
    <location>
        <begin position="520"/>
        <end position="542"/>
    </location>
</feature>
<sequence>MNEYLRSRWHGDPGGGSSVPPVVCSIFFCAIFVILPSGRSPFLVSASVQRHPVPHVSGPASFDIQAHTPLFFSDRKGAILRHAHHADIPPAPGERFDVGGQALADSQTVSALDLTATAKGSLRDFMPSSVARPPLKLRLPAKEAPSPGDDAKVQLEPGRSSFVQTRAWITQDYLKNEFFRKVYEQRRAREEREQREAEAGDSNSDVRPEEASKIRDNAHTHTEELDAWDGSGQRSWRSVFEGRRVRAEPVQPQTTAGASQGQQRGGRDDALAAQTEETRDESSSQEVIDTSGEVAGASEAEAPQLTGASFLESDSVRVPSLSGHPLPPAQGYEQSVQSHNSLSESTSWLSHPAPPSPRSSDGPYAPSASSLMTPSSASPAASAHVRSPSPAVPQPPSALALRRPSSARSARALSFESHASPSAAPGAAAPQQRRTPSATRPLSHLQVKSQTQIIEALLSTALSTGAAALSQGAGLPATGGIPMNQITMAGMQPTMLAGAGYAAPVPYGMPVDEGLSTTEITLIVLGVVVGLSMFAGLLYISLSAGGRRRRR</sequence>
<feature type="compositionally biased region" description="Low complexity" evidence="1">
    <location>
        <begin position="291"/>
        <end position="302"/>
    </location>
</feature>
<name>A0A2A9MCH7_BESBE</name>
<dbReference type="GeneID" id="40312099"/>
<dbReference type="EMBL" id="NWUJ01000007">
    <property type="protein sequence ID" value="PFH34021.1"/>
    <property type="molecule type" value="Genomic_DNA"/>
</dbReference>
<feature type="region of interest" description="Disordered" evidence="1">
    <location>
        <begin position="133"/>
        <end position="157"/>
    </location>
</feature>
<evidence type="ECO:0000256" key="1">
    <source>
        <dbReference type="SAM" id="MobiDB-lite"/>
    </source>
</evidence>
<dbReference type="KEGG" id="bbes:BESB_071730"/>